<name>A0A8X6TZB6_NEPPI</name>
<sequence length="76" mass="9140">MSLLQWCTNYPIKHLKPRIDGAVVHDILSKPERVLSKISASYTDEQKQRRQRRRCQLLYRFSTPRQKISVEAERRE</sequence>
<keyword evidence="2" id="KW-1185">Reference proteome</keyword>
<accession>A0A8X6TZB6</accession>
<dbReference type="EMBL" id="BMAW01019223">
    <property type="protein sequence ID" value="GFT62224.1"/>
    <property type="molecule type" value="Genomic_DNA"/>
</dbReference>
<dbReference type="AlphaFoldDB" id="A0A8X6TZB6"/>
<gene>
    <name evidence="1" type="ORF">NPIL_454501</name>
</gene>
<dbReference type="Proteomes" id="UP000887013">
    <property type="component" value="Unassembled WGS sequence"/>
</dbReference>
<reference evidence="1" key="1">
    <citation type="submission" date="2020-08" db="EMBL/GenBank/DDBJ databases">
        <title>Multicomponent nature underlies the extraordinary mechanical properties of spider dragline silk.</title>
        <authorList>
            <person name="Kono N."/>
            <person name="Nakamura H."/>
            <person name="Mori M."/>
            <person name="Yoshida Y."/>
            <person name="Ohtoshi R."/>
            <person name="Malay A.D."/>
            <person name="Moran D.A.P."/>
            <person name="Tomita M."/>
            <person name="Numata K."/>
            <person name="Arakawa K."/>
        </authorList>
    </citation>
    <scope>NUCLEOTIDE SEQUENCE</scope>
</reference>
<proteinExistence type="predicted"/>
<organism evidence="1 2">
    <name type="scientific">Nephila pilipes</name>
    <name type="common">Giant wood spider</name>
    <name type="synonym">Nephila maculata</name>
    <dbReference type="NCBI Taxonomy" id="299642"/>
    <lineage>
        <taxon>Eukaryota</taxon>
        <taxon>Metazoa</taxon>
        <taxon>Ecdysozoa</taxon>
        <taxon>Arthropoda</taxon>
        <taxon>Chelicerata</taxon>
        <taxon>Arachnida</taxon>
        <taxon>Araneae</taxon>
        <taxon>Araneomorphae</taxon>
        <taxon>Entelegynae</taxon>
        <taxon>Araneoidea</taxon>
        <taxon>Nephilidae</taxon>
        <taxon>Nephila</taxon>
    </lineage>
</organism>
<comment type="caution">
    <text evidence="1">The sequence shown here is derived from an EMBL/GenBank/DDBJ whole genome shotgun (WGS) entry which is preliminary data.</text>
</comment>
<evidence type="ECO:0000313" key="1">
    <source>
        <dbReference type="EMBL" id="GFT62224.1"/>
    </source>
</evidence>
<evidence type="ECO:0000313" key="2">
    <source>
        <dbReference type="Proteomes" id="UP000887013"/>
    </source>
</evidence>
<protein>
    <submittedName>
        <fullName evidence="1">Uncharacterized protein</fullName>
    </submittedName>
</protein>